<reference evidence="1 2" key="1">
    <citation type="journal article" date="2021" name="Front. Genet.">
        <title>Chromosome-Level Genome Assembly Reveals Significant Gene Expansion in the Toll and IMD Signaling Pathways of Dendrolimus kikuchii.</title>
        <authorList>
            <person name="Zhou J."/>
            <person name="Wu P."/>
            <person name="Xiong Z."/>
            <person name="Liu N."/>
            <person name="Zhao N."/>
            <person name="Ji M."/>
            <person name="Qiu Y."/>
            <person name="Yang B."/>
        </authorList>
    </citation>
    <scope>NUCLEOTIDE SEQUENCE [LARGE SCALE GENOMIC DNA]</scope>
    <source>
        <strain evidence="1">Ann1</strain>
    </source>
</reference>
<keyword evidence="2" id="KW-1185">Reference proteome</keyword>
<dbReference type="EMBL" id="CM034394">
    <property type="protein sequence ID" value="KAJ0179104.1"/>
    <property type="molecule type" value="Genomic_DNA"/>
</dbReference>
<organism evidence="1 2">
    <name type="scientific">Dendrolimus kikuchii</name>
    <dbReference type="NCBI Taxonomy" id="765133"/>
    <lineage>
        <taxon>Eukaryota</taxon>
        <taxon>Metazoa</taxon>
        <taxon>Ecdysozoa</taxon>
        <taxon>Arthropoda</taxon>
        <taxon>Hexapoda</taxon>
        <taxon>Insecta</taxon>
        <taxon>Pterygota</taxon>
        <taxon>Neoptera</taxon>
        <taxon>Endopterygota</taxon>
        <taxon>Lepidoptera</taxon>
        <taxon>Glossata</taxon>
        <taxon>Ditrysia</taxon>
        <taxon>Bombycoidea</taxon>
        <taxon>Lasiocampidae</taxon>
        <taxon>Dendrolimus</taxon>
    </lineage>
</organism>
<sequence length="450" mass="52059">MGYSTDHRSMSKLRRNKIWGWKCQWSIVTITAIALVLYNAAANMWLLHPPSCPTHTTTQPSEPSSSCEPCTDTAPNNVVDDDPISRLDLRLGRWDGSRSYRLFDYAAVGELYPELSSNHRVCLATQSSIERLHELLRIASHWTGPISVAVFVAGDELRLLRAFTTWLFRCQPDIYSRIALHVVTPAERPGVPGSVPDWARNCDAKPLPPGQRRADTVAWRARHPYPQNHLRNLARKNCHAPYVFLVDVDIVPSRGMSEALDKFLATAPKCPLCAYVVPTYELDRRVANFPANKSELLRLSRNKLAIPFHRKVFIYNQYASNFSRWEASGGNESTETHISHNVTNFELLYEPFYVAPDTVPAHDERFLGYGFTRNTQVYEMFLIGYQFRVLSPIFTIHWGLQARRNRPLWREKQNEKNRKHFETFKRELFARYRRDPLHLLRRPQQQAKKT</sequence>
<name>A0ACC1D585_9NEOP</name>
<gene>
    <name evidence="1" type="ORF">K1T71_004816</name>
</gene>
<proteinExistence type="predicted"/>
<evidence type="ECO:0000313" key="2">
    <source>
        <dbReference type="Proteomes" id="UP000824533"/>
    </source>
</evidence>
<evidence type="ECO:0000313" key="1">
    <source>
        <dbReference type="EMBL" id="KAJ0179104.1"/>
    </source>
</evidence>
<dbReference type="Proteomes" id="UP000824533">
    <property type="component" value="Linkage Group LG08"/>
</dbReference>
<protein>
    <submittedName>
        <fullName evidence="1">Uncharacterized protein</fullName>
    </submittedName>
</protein>
<accession>A0ACC1D585</accession>
<comment type="caution">
    <text evidence="1">The sequence shown here is derived from an EMBL/GenBank/DDBJ whole genome shotgun (WGS) entry which is preliminary data.</text>
</comment>